<dbReference type="EMBL" id="BKAL01000002">
    <property type="protein sequence ID" value="GEP68182.1"/>
    <property type="molecule type" value="Genomic_DNA"/>
</dbReference>
<dbReference type="GO" id="GO:0005886">
    <property type="term" value="C:plasma membrane"/>
    <property type="evidence" value="ECO:0007669"/>
    <property type="project" value="TreeGrafter"/>
</dbReference>
<feature type="region of interest" description="Disordered" evidence="2">
    <location>
        <begin position="287"/>
        <end position="329"/>
    </location>
</feature>
<accession>A0A512PAQ6</accession>
<comment type="similarity">
    <text evidence="1">Belongs to the UPF0749 family.</text>
</comment>
<dbReference type="Proteomes" id="UP000321798">
    <property type="component" value="Unassembled WGS sequence"/>
</dbReference>
<feature type="compositionally biased region" description="Polar residues" evidence="2">
    <location>
        <begin position="296"/>
        <end position="306"/>
    </location>
</feature>
<dbReference type="InterPro" id="IPR010273">
    <property type="entry name" value="DUF881"/>
</dbReference>
<evidence type="ECO:0000313" key="4">
    <source>
        <dbReference type="EMBL" id="GEP68182.1"/>
    </source>
</evidence>
<dbReference type="RefSeq" id="WP_146951923.1">
    <property type="nucleotide sequence ID" value="NZ_BAABBJ010000015.1"/>
</dbReference>
<sequence>MTARHGTPAGAPAGPARRPDASMTLLIEVQERPLDPGYQLVADRRRAGEAPPRRWAGSAVLTVLALLLGLGVTAATVALRRPAADVAATRQLLEEQITARTDEATALGQQVTGLSSEISALQTQALASEDPELLAALNRDAVAAGTVAVTGAGLRIVLTDAPTADPDTQDPDERVQDFDLQVLANALWASGAEAVAINGERLTATSAIRSAGDAVYVDLVPLVSPYTVEAIGDPVGLQTGLAQSSAGSHLASLRSMYRIGVQLQSVQDLELPGTGQVTLRYATVPPDTDLGVLGDTSPTVSPSPGDTPTPAGETGTDDTADAVHARGHL</sequence>
<gene>
    <name evidence="4" type="ORF">CSO01_08970</name>
</gene>
<protein>
    <submittedName>
        <fullName evidence="4">Membrane protein</fullName>
    </submittedName>
</protein>
<keyword evidence="3" id="KW-0812">Transmembrane</keyword>
<keyword evidence="5" id="KW-1185">Reference proteome</keyword>
<reference evidence="4 5" key="1">
    <citation type="submission" date="2019-07" db="EMBL/GenBank/DDBJ databases">
        <title>Whole genome shotgun sequence of Cellulomonas soli NBRC 109434.</title>
        <authorList>
            <person name="Hosoyama A."/>
            <person name="Uohara A."/>
            <person name="Ohji S."/>
            <person name="Ichikawa N."/>
        </authorList>
    </citation>
    <scope>NUCLEOTIDE SEQUENCE [LARGE SCALE GENOMIC DNA]</scope>
    <source>
        <strain evidence="4 5">NBRC 109434</strain>
    </source>
</reference>
<name>A0A512PAQ6_9CELL</name>
<dbReference type="AlphaFoldDB" id="A0A512PAQ6"/>
<evidence type="ECO:0000256" key="1">
    <source>
        <dbReference type="ARBA" id="ARBA00009108"/>
    </source>
</evidence>
<dbReference type="PANTHER" id="PTHR37313:SF1">
    <property type="entry name" value="UPF0749 PROTEIN RV1823"/>
    <property type="match status" value="1"/>
</dbReference>
<comment type="caution">
    <text evidence="4">The sequence shown here is derived from an EMBL/GenBank/DDBJ whole genome shotgun (WGS) entry which is preliminary data.</text>
</comment>
<proteinExistence type="inferred from homology"/>
<evidence type="ECO:0000256" key="3">
    <source>
        <dbReference type="SAM" id="Phobius"/>
    </source>
</evidence>
<dbReference type="Gene3D" id="3.30.70.1880">
    <property type="entry name" value="Protein of unknown function DUF881"/>
    <property type="match status" value="1"/>
</dbReference>
<dbReference type="OrthoDB" id="3218134at2"/>
<dbReference type="PANTHER" id="PTHR37313">
    <property type="entry name" value="UPF0749 PROTEIN RV1825"/>
    <property type="match status" value="1"/>
</dbReference>
<organism evidence="4 5">
    <name type="scientific">Cellulomonas soli</name>
    <dbReference type="NCBI Taxonomy" id="931535"/>
    <lineage>
        <taxon>Bacteria</taxon>
        <taxon>Bacillati</taxon>
        <taxon>Actinomycetota</taxon>
        <taxon>Actinomycetes</taxon>
        <taxon>Micrococcales</taxon>
        <taxon>Cellulomonadaceae</taxon>
        <taxon>Cellulomonas</taxon>
    </lineage>
</organism>
<keyword evidence="3" id="KW-0472">Membrane</keyword>
<dbReference type="Pfam" id="PF05949">
    <property type="entry name" value="DUF881"/>
    <property type="match status" value="1"/>
</dbReference>
<keyword evidence="3" id="KW-1133">Transmembrane helix</keyword>
<evidence type="ECO:0000313" key="5">
    <source>
        <dbReference type="Proteomes" id="UP000321798"/>
    </source>
</evidence>
<evidence type="ECO:0000256" key="2">
    <source>
        <dbReference type="SAM" id="MobiDB-lite"/>
    </source>
</evidence>
<feature type="transmembrane region" description="Helical" evidence="3">
    <location>
        <begin position="55"/>
        <end position="79"/>
    </location>
</feature>